<evidence type="ECO:0000313" key="7">
    <source>
        <dbReference type="EMBL" id="RAR72637.1"/>
    </source>
</evidence>
<proteinExistence type="inferred from homology"/>
<dbReference type="EC" id="3.5.1.3" evidence="3"/>
<evidence type="ECO:0000256" key="3">
    <source>
        <dbReference type="ARBA" id="ARBA00039118"/>
    </source>
</evidence>
<dbReference type="PROSITE" id="PS50263">
    <property type="entry name" value="CN_HYDROLASE"/>
    <property type="match status" value="1"/>
</dbReference>
<name>A0A328YQ34_9FLAO</name>
<dbReference type="EMBL" id="QLSZ01000005">
    <property type="protein sequence ID" value="RAR72637.1"/>
    <property type="molecule type" value="Genomic_DNA"/>
</dbReference>
<protein>
    <recommendedName>
        <fullName evidence="5">Omega-amidase YafV</fullName>
        <ecNumber evidence="3">3.5.1.3</ecNumber>
    </recommendedName>
</protein>
<dbReference type="GO" id="GO:0106008">
    <property type="term" value="F:2-oxoglutaramate amidase activity"/>
    <property type="evidence" value="ECO:0007669"/>
    <property type="project" value="TreeGrafter"/>
</dbReference>
<gene>
    <name evidence="7" type="ORF">CLV55_105208</name>
</gene>
<dbReference type="NCBIfam" id="NF007757">
    <property type="entry name" value="PRK10438.1"/>
    <property type="match status" value="1"/>
</dbReference>
<dbReference type="Proteomes" id="UP000248840">
    <property type="component" value="Unassembled WGS sequence"/>
</dbReference>
<dbReference type="Gene3D" id="3.60.110.10">
    <property type="entry name" value="Carbon-nitrogen hydrolase"/>
    <property type="match status" value="1"/>
</dbReference>
<evidence type="ECO:0000256" key="5">
    <source>
        <dbReference type="ARBA" id="ARBA00072139"/>
    </source>
</evidence>
<dbReference type="OrthoDB" id="9811121at2"/>
<dbReference type="InterPro" id="IPR052737">
    <property type="entry name" value="Omega-amidase_YafV"/>
</dbReference>
<dbReference type="FunFam" id="3.60.110.10:FF:000004">
    <property type="entry name" value="Carbon-nitrogen hydrolase"/>
    <property type="match status" value="1"/>
</dbReference>
<evidence type="ECO:0000313" key="8">
    <source>
        <dbReference type="Proteomes" id="UP000248840"/>
    </source>
</evidence>
<comment type="similarity">
    <text evidence="1">Belongs to the carbon-nitrogen hydrolase superfamily. NIT1/NIT2 family.</text>
</comment>
<dbReference type="RefSeq" id="WP_112113109.1">
    <property type="nucleotide sequence ID" value="NZ_QLSZ01000005.1"/>
</dbReference>
<dbReference type="SUPFAM" id="SSF56317">
    <property type="entry name" value="Carbon-nitrogen hydrolase"/>
    <property type="match status" value="1"/>
</dbReference>
<dbReference type="CDD" id="cd07575">
    <property type="entry name" value="Xc-1258_like"/>
    <property type="match status" value="1"/>
</dbReference>
<feature type="domain" description="CN hydrolase" evidence="6">
    <location>
        <begin position="1"/>
        <end position="232"/>
    </location>
</feature>
<evidence type="ECO:0000256" key="1">
    <source>
        <dbReference type="ARBA" id="ARBA00010613"/>
    </source>
</evidence>
<dbReference type="PANTHER" id="PTHR47799">
    <property type="entry name" value="OMEGA-AMIDASE YAFV"/>
    <property type="match status" value="1"/>
</dbReference>
<sequence>MKIALIQTVLIWENPTQNRKRLEDFFVTLSEKVDLVVLPEMFTSGFTMHPKNVAETMEQETVLWMKQWALKINAALVGSVVIETDGNYTNRLLFVEPNGKVTHYDKRHLFSLAHEDEYYAKGMHKQIITYRGLKFCPLICYDLRFPVFSRNTENYDVLLYVANWPSIRIAAWDALLKARAIENMCYVIGVNRVGVDPNNLEYNGHTQALDFLGNYLLTPQEKDGVYLISITTEEMYNSREKLSFLRDRDSFEIID</sequence>
<accession>A0A328YQ34</accession>
<dbReference type="InterPro" id="IPR036526">
    <property type="entry name" value="C-N_Hydrolase_sf"/>
</dbReference>
<keyword evidence="8" id="KW-1185">Reference proteome</keyword>
<keyword evidence="2 7" id="KW-0378">Hydrolase</keyword>
<dbReference type="Pfam" id="PF00795">
    <property type="entry name" value="CN_hydrolase"/>
    <property type="match status" value="1"/>
</dbReference>
<comment type="caution">
    <text evidence="7">The sequence shown here is derived from an EMBL/GenBank/DDBJ whole genome shotgun (WGS) entry which is preliminary data.</text>
</comment>
<dbReference type="PANTHER" id="PTHR47799:SF1">
    <property type="entry name" value="OMEGA-AMIDASE YAFV"/>
    <property type="match status" value="1"/>
</dbReference>
<reference evidence="7 8" key="1">
    <citation type="submission" date="2018-06" db="EMBL/GenBank/DDBJ databases">
        <title>Genomic Encyclopedia of Archaeal and Bacterial Type Strains, Phase II (KMG-II): from individual species to whole genera.</title>
        <authorList>
            <person name="Goeker M."/>
        </authorList>
    </citation>
    <scope>NUCLEOTIDE SEQUENCE [LARGE SCALE GENOMIC DNA]</scope>
    <source>
        <strain evidence="7 8">DSM 25663</strain>
    </source>
</reference>
<dbReference type="GO" id="GO:0050152">
    <property type="term" value="F:omega-amidase activity"/>
    <property type="evidence" value="ECO:0007669"/>
    <property type="project" value="UniProtKB-EC"/>
</dbReference>
<evidence type="ECO:0000259" key="6">
    <source>
        <dbReference type="PROSITE" id="PS50263"/>
    </source>
</evidence>
<dbReference type="AlphaFoldDB" id="A0A328YQ34"/>
<comment type="catalytic activity">
    <reaction evidence="4">
        <text>a monoamide of a dicarboxylate + H2O = a dicarboxylate + NH4(+)</text>
        <dbReference type="Rhea" id="RHEA:11716"/>
        <dbReference type="ChEBI" id="CHEBI:15377"/>
        <dbReference type="ChEBI" id="CHEBI:28938"/>
        <dbReference type="ChEBI" id="CHEBI:28965"/>
        <dbReference type="ChEBI" id="CHEBI:77450"/>
        <dbReference type="EC" id="3.5.1.3"/>
    </reaction>
</comment>
<organism evidence="7 8">
    <name type="scientific">Flavobacterium aciduliphilum</name>
    <dbReference type="NCBI Taxonomy" id="1101402"/>
    <lineage>
        <taxon>Bacteria</taxon>
        <taxon>Pseudomonadati</taxon>
        <taxon>Bacteroidota</taxon>
        <taxon>Flavobacteriia</taxon>
        <taxon>Flavobacteriales</taxon>
        <taxon>Flavobacteriaceae</taxon>
        <taxon>Flavobacterium</taxon>
    </lineage>
</organism>
<evidence type="ECO:0000256" key="4">
    <source>
        <dbReference type="ARBA" id="ARBA00052904"/>
    </source>
</evidence>
<evidence type="ECO:0000256" key="2">
    <source>
        <dbReference type="ARBA" id="ARBA00022801"/>
    </source>
</evidence>
<dbReference type="InterPro" id="IPR003010">
    <property type="entry name" value="C-N_Hydrolase"/>
</dbReference>